<dbReference type="RefSeq" id="WP_093989746.1">
    <property type="nucleotide sequence ID" value="NZ_FYDD01000004.1"/>
</dbReference>
<keyword evidence="2" id="KW-1185">Reference proteome</keyword>
<dbReference type="EMBL" id="JACRTL010000007">
    <property type="protein sequence ID" value="MBC8611642.1"/>
    <property type="molecule type" value="Genomic_DNA"/>
</dbReference>
<organism evidence="1 2">
    <name type="scientific">Massiliimalia timonensis</name>
    <dbReference type="NCBI Taxonomy" id="1987501"/>
    <lineage>
        <taxon>Bacteria</taxon>
        <taxon>Bacillati</taxon>
        <taxon>Bacillota</taxon>
        <taxon>Clostridia</taxon>
        <taxon>Eubacteriales</taxon>
        <taxon>Oscillospiraceae</taxon>
        <taxon>Massiliimalia</taxon>
    </lineage>
</organism>
<dbReference type="AlphaFoldDB" id="A0A8J6PGM3"/>
<gene>
    <name evidence="1" type="ORF">H8702_11125</name>
</gene>
<name>A0A8J6PGM3_9FIRM</name>
<accession>A0A8J6PGM3</accession>
<evidence type="ECO:0000313" key="1">
    <source>
        <dbReference type="EMBL" id="MBC8611642.1"/>
    </source>
</evidence>
<protein>
    <submittedName>
        <fullName evidence="1">Uncharacterized protein</fullName>
    </submittedName>
</protein>
<reference evidence="1" key="1">
    <citation type="submission" date="2020-08" db="EMBL/GenBank/DDBJ databases">
        <title>Genome public.</title>
        <authorList>
            <person name="Liu C."/>
            <person name="Sun Q."/>
        </authorList>
    </citation>
    <scope>NUCLEOTIDE SEQUENCE</scope>
    <source>
        <strain evidence="1">NSJ-15</strain>
    </source>
</reference>
<dbReference type="OrthoDB" id="1976887at2"/>
<comment type="caution">
    <text evidence="1">The sequence shown here is derived from an EMBL/GenBank/DDBJ whole genome shotgun (WGS) entry which is preliminary data.</text>
</comment>
<proteinExistence type="predicted"/>
<dbReference type="Proteomes" id="UP000632659">
    <property type="component" value="Unassembled WGS sequence"/>
</dbReference>
<sequence length="65" mass="7336">MIRESLGVPAELAVTFEQSDPQYWNARERWLVDVSIYEGDSCIATASVDPQILELCRNILQHSGN</sequence>
<evidence type="ECO:0000313" key="2">
    <source>
        <dbReference type="Proteomes" id="UP000632659"/>
    </source>
</evidence>